<accession>A0A058ZZM2</accession>
<organism evidence="1">
    <name type="scientific">Eucalyptus grandis</name>
    <name type="common">Flooded gum</name>
    <dbReference type="NCBI Taxonomy" id="71139"/>
    <lineage>
        <taxon>Eukaryota</taxon>
        <taxon>Viridiplantae</taxon>
        <taxon>Streptophyta</taxon>
        <taxon>Embryophyta</taxon>
        <taxon>Tracheophyta</taxon>
        <taxon>Spermatophyta</taxon>
        <taxon>Magnoliopsida</taxon>
        <taxon>eudicotyledons</taxon>
        <taxon>Gunneridae</taxon>
        <taxon>Pentapetalae</taxon>
        <taxon>rosids</taxon>
        <taxon>malvids</taxon>
        <taxon>Myrtales</taxon>
        <taxon>Myrtaceae</taxon>
        <taxon>Myrtoideae</taxon>
        <taxon>Eucalypteae</taxon>
        <taxon>Eucalyptus</taxon>
    </lineage>
</organism>
<dbReference type="AlphaFoldDB" id="A0A058ZZM2"/>
<gene>
    <name evidence="1" type="ORF">EUGRSUZ_K01147</name>
</gene>
<protein>
    <submittedName>
        <fullName evidence="1">Uncharacterized protein</fullName>
    </submittedName>
</protein>
<evidence type="ECO:0000313" key="1">
    <source>
        <dbReference type="EMBL" id="KCW47362.1"/>
    </source>
</evidence>
<dbReference type="EMBL" id="KK198763">
    <property type="protein sequence ID" value="KCW47362.1"/>
    <property type="molecule type" value="Genomic_DNA"/>
</dbReference>
<dbReference type="Gramene" id="KCW47362">
    <property type="protein sequence ID" value="KCW47362"/>
    <property type="gene ID" value="EUGRSUZ_K01147"/>
</dbReference>
<name>A0A058ZZM2_EUCGR</name>
<reference evidence="1" key="1">
    <citation type="submission" date="2013-07" db="EMBL/GenBank/DDBJ databases">
        <title>The genome of Eucalyptus grandis.</title>
        <authorList>
            <person name="Schmutz J."/>
            <person name="Hayes R."/>
            <person name="Myburg A."/>
            <person name="Tuskan G."/>
            <person name="Grattapaglia D."/>
            <person name="Rokhsar D.S."/>
        </authorList>
    </citation>
    <scope>NUCLEOTIDE SEQUENCE</scope>
    <source>
        <tissue evidence="1">Leaf extractions</tissue>
    </source>
</reference>
<proteinExistence type="predicted"/>
<sequence>MNLQLFYKFEKCTQAGKKVDYTSHTDLSNCRQQLDCMKLQPQSSYMAVNLLWGFVHTAHHPMRANLCGRFFAELVHKKCSY</sequence>
<dbReference type="InParanoid" id="A0A058ZZM2"/>